<feature type="transmembrane region" description="Helical" evidence="1">
    <location>
        <begin position="214"/>
        <end position="234"/>
    </location>
</feature>
<dbReference type="EMBL" id="JAUEPU010000016">
    <property type="protein sequence ID" value="KAK0495916.1"/>
    <property type="molecule type" value="Genomic_DNA"/>
</dbReference>
<keyword evidence="1" id="KW-0812">Transmembrane</keyword>
<dbReference type="Proteomes" id="UP001175228">
    <property type="component" value="Unassembled WGS sequence"/>
</dbReference>
<dbReference type="AlphaFoldDB" id="A0AA39Q4H8"/>
<keyword evidence="3" id="KW-1185">Reference proteome</keyword>
<proteinExistence type="predicted"/>
<accession>A0AA39Q4H8</accession>
<dbReference type="Gene3D" id="1.20.120.1630">
    <property type="match status" value="1"/>
</dbReference>
<protein>
    <submittedName>
        <fullName evidence="2">DUF1295-domain-containing protein</fullName>
    </submittedName>
</protein>
<feature type="transmembrane region" description="Helical" evidence="1">
    <location>
        <begin position="83"/>
        <end position="102"/>
    </location>
</feature>
<evidence type="ECO:0000256" key="1">
    <source>
        <dbReference type="SAM" id="Phobius"/>
    </source>
</evidence>
<feature type="transmembrane region" description="Helical" evidence="1">
    <location>
        <begin position="246"/>
        <end position="265"/>
    </location>
</feature>
<evidence type="ECO:0000313" key="3">
    <source>
        <dbReference type="Proteomes" id="UP001175228"/>
    </source>
</evidence>
<gene>
    <name evidence="2" type="ORF">EDD18DRAFT_223652</name>
</gene>
<feature type="transmembrane region" description="Helical" evidence="1">
    <location>
        <begin position="161"/>
        <end position="179"/>
    </location>
</feature>
<dbReference type="GO" id="GO:0016020">
    <property type="term" value="C:membrane"/>
    <property type="evidence" value="ECO:0007669"/>
    <property type="project" value="TreeGrafter"/>
</dbReference>
<dbReference type="InterPro" id="IPR010721">
    <property type="entry name" value="UstE-like"/>
</dbReference>
<comment type="caution">
    <text evidence="2">The sequence shown here is derived from an EMBL/GenBank/DDBJ whole genome shotgun (WGS) entry which is preliminary data.</text>
</comment>
<organism evidence="2 3">
    <name type="scientific">Armillaria luteobubalina</name>
    <dbReference type="NCBI Taxonomy" id="153913"/>
    <lineage>
        <taxon>Eukaryota</taxon>
        <taxon>Fungi</taxon>
        <taxon>Dikarya</taxon>
        <taxon>Basidiomycota</taxon>
        <taxon>Agaricomycotina</taxon>
        <taxon>Agaricomycetes</taxon>
        <taxon>Agaricomycetidae</taxon>
        <taxon>Agaricales</taxon>
        <taxon>Marasmiineae</taxon>
        <taxon>Physalacriaceae</taxon>
        <taxon>Armillaria</taxon>
    </lineage>
</organism>
<feature type="transmembrane region" description="Helical" evidence="1">
    <location>
        <begin position="123"/>
        <end position="141"/>
    </location>
</feature>
<evidence type="ECO:0000313" key="2">
    <source>
        <dbReference type="EMBL" id="KAK0495916.1"/>
    </source>
</evidence>
<name>A0AA39Q4H8_9AGAR</name>
<dbReference type="PANTHER" id="PTHR32251">
    <property type="entry name" value="3-OXO-5-ALPHA-STEROID 4-DEHYDROGENASE"/>
    <property type="match status" value="1"/>
</dbReference>
<sequence>MAPVYVLDHYFLAITVLVTTAYQLSGFAIAWIFQFDKITDFTGGSNFFLLGEESDSLLNALQQYRSAALLTLLMGNTYHARNIIVTIFVMIWAVRIAGFLLYRVLKTGSDTRFDDIRSHFFKFLGFWIGQIVWVWTVSLPLTILNSPAISDTRGSGSNPTFGTACDIIGIILWVVGWIIETTADIQKFRYKNKSNPKDKPVTTGLWKWSRHPPYFGEILCWWGIFIFCLSPTVSGSLSSSAKSAQYGAIVSPLFTMLLLLFASGIPTAEKPQAKKFFLMSHGPEVTTPNQAWNNYKAYLNETSILIPIPPAVYKRLPGWLKSTVLLDFPFYQFDEGKDGANAIDNARSRSD</sequence>
<keyword evidence="1" id="KW-1133">Transmembrane helix</keyword>
<dbReference type="Pfam" id="PF06966">
    <property type="entry name" value="DUF1295"/>
    <property type="match status" value="1"/>
</dbReference>
<feature type="transmembrane region" description="Helical" evidence="1">
    <location>
        <begin position="12"/>
        <end position="33"/>
    </location>
</feature>
<dbReference type="PANTHER" id="PTHR32251:SF15">
    <property type="entry name" value="3-OXO-5-ALPHA-STEROID 4-DEHYDROGENASE (DUF1295)"/>
    <property type="match status" value="1"/>
</dbReference>
<dbReference type="PROSITE" id="PS50244">
    <property type="entry name" value="S5A_REDUCTASE"/>
    <property type="match status" value="1"/>
</dbReference>
<keyword evidence="1" id="KW-0472">Membrane</keyword>
<reference evidence="2" key="1">
    <citation type="submission" date="2023-06" db="EMBL/GenBank/DDBJ databases">
        <authorList>
            <consortium name="Lawrence Berkeley National Laboratory"/>
            <person name="Ahrendt S."/>
            <person name="Sahu N."/>
            <person name="Indic B."/>
            <person name="Wong-Bajracharya J."/>
            <person name="Merenyi Z."/>
            <person name="Ke H.-M."/>
            <person name="Monk M."/>
            <person name="Kocsube S."/>
            <person name="Drula E."/>
            <person name="Lipzen A."/>
            <person name="Balint B."/>
            <person name="Henrissat B."/>
            <person name="Andreopoulos B."/>
            <person name="Martin F.M."/>
            <person name="Harder C.B."/>
            <person name="Rigling D."/>
            <person name="Ford K.L."/>
            <person name="Foster G.D."/>
            <person name="Pangilinan J."/>
            <person name="Papanicolaou A."/>
            <person name="Barry K."/>
            <person name="LaButti K."/>
            <person name="Viragh M."/>
            <person name="Koriabine M."/>
            <person name="Yan M."/>
            <person name="Riley R."/>
            <person name="Champramary S."/>
            <person name="Plett K.L."/>
            <person name="Tsai I.J."/>
            <person name="Slot J."/>
            <person name="Sipos G."/>
            <person name="Plett J."/>
            <person name="Nagy L.G."/>
            <person name="Grigoriev I.V."/>
        </authorList>
    </citation>
    <scope>NUCLEOTIDE SEQUENCE</scope>
    <source>
        <strain evidence="2">HWK02</strain>
    </source>
</reference>